<comment type="caution">
    <text evidence="3">The sequence shown here is derived from an EMBL/GenBank/DDBJ whole genome shotgun (WGS) entry which is preliminary data.</text>
</comment>
<accession>A0ABY3LHV8</accession>
<feature type="domain" description="SMP-30/Gluconolactonase/LRE-like region" evidence="2">
    <location>
        <begin position="12"/>
        <end position="251"/>
    </location>
</feature>
<keyword evidence="4" id="KW-1185">Reference proteome</keyword>
<dbReference type="InterPro" id="IPR011042">
    <property type="entry name" value="6-blade_b-propeller_TolB-like"/>
</dbReference>
<dbReference type="SUPFAM" id="SSF63829">
    <property type="entry name" value="Calcium-dependent phosphotriesterase"/>
    <property type="match status" value="1"/>
</dbReference>
<dbReference type="Proteomes" id="UP000426772">
    <property type="component" value="Unassembled WGS sequence"/>
</dbReference>
<proteinExistence type="inferred from homology"/>
<evidence type="ECO:0000313" key="3">
    <source>
        <dbReference type="EMBL" id="TXL79800.1"/>
    </source>
</evidence>
<dbReference type="RefSeq" id="WP_147788757.1">
    <property type="nucleotide sequence ID" value="NZ_RCNL01000002.1"/>
</dbReference>
<dbReference type="InterPro" id="IPR013658">
    <property type="entry name" value="SGL"/>
</dbReference>
<dbReference type="PANTHER" id="PTHR10907">
    <property type="entry name" value="REGUCALCIN"/>
    <property type="match status" value="1"/>
</dbReference>
<name>A0ABY3LHV8_9GAMM</name>
<evidence type="ECO:0000313" key="4">
    <source>
        <dbReference type="Proteomes" id="UP000426772"/>
    </source>
</evidence>
<evidence type="ECO:0000259" key="2">
    <source>
        <dbReference type="Pfam" id="PF08450"/>
    </source>
</evidence>
<dbReference type="InterPro" id="IPR005511">
    <property type="entry name" value="SMP-30"/>
</dbReference>
<gene>
    <name evidence="3" type="ORF">D9O29_05900</name>
</gene>
<dbReference type="PANTHER" id="PTHR10907:SF47">
    <property type="entry name" value="REGUCALCIN"/>
    <property type="match status" value="1"/>
</dbReference>
<dbReference type="Gene3D" id="2.120.10.30">
    <property type="entry name" value="TolB, C-terminal domain"/>
    <property type="match status" value="1"/>
</dbReference>
<dbReference type="EMBL" id="RCNL01000002">
    <property type="protein sequence ID" value="TXL79800.1"/>
    <property type="molecule type" value="Genomic_DNA"/>
</dbReference>
<evidence type="ECO:0000256" key="1">
    <source>
        <dbReference type="ARBA" id="ARBA00008853"/>
    </source>
</evidence>
<dbReference type="Pfam" id="PF08450">
    <property type="entry name" value="SGL"/>
    <property type="match status" value="1"/>
</dbReference>
<reference evidence="3 4" key="1">
    <citation type="submission" date="2018-10" db="EMBL/GenBank/DDBJ databases">
        <title>Draft genome sequence of Pantoea vagans isolated from corpses of the sugarcane aphid Melanaphis sacchari Zehntner.</title>
        <authorList>
            <person name="Toledo E."/>
            <person name="Pena G."/>
            <person name="Lozano L."/>
        </authorList>
    </citation>
    <scope>NUCLEOTIDE SEQUENCE [LARGE SCALE GENOMIC DNA]</scope>
    <source>
        <strain evidence="3 4">ET-90</strain>
    </source>
</reference>
<comment type="similarity">
    <text evidence="1">Belongs to the SMP-30/CGR1 family.</text>
</comment>
<dbReference type="PRINTS" id="PR01790">
    <property type="entry name" value="SMP30FAMILY"/>
</dbReference>
<sequence length="289" mass="31189">MLSIAADVRNTLGECPLWCERTRRLYWTDIEASELLALEEGTGAVMRWSLPERLGSFALTAKSNVLLMGFASRLAFYDLNSGLLTPVAPSPGDTGTRIGDGRCDRAGNFIFGTMDDGYPVKVIGKFHRLNAATLTVETLALPDVAIPNSICFSPDGGTLYYCDSMQGHIMCCDYPSLQKQRVFAETEGKGAPDGSCVDEMGYLWNAEWGGSRVVRYRPDGATAAILTSPGMQSTCPALAGEGFTRLYCTTASVGLTALSEYDGALLKAESDVSPGLPENRFAAHTVYRF</sequence>
<protein>
    <submittedName>
        <fullName evidence="3">SMP-30/gluconolactonase/LRE family protein</fullName>
    </submittedName>
</protein>
<organism evidence="3 4">
    <name type="scientific">Pantoea vagans</name>
    <dbReference type="NCBI Taxonomy" id="470934"/>
    <lineage>
        <taxon>Bacteria</taxon>
        <taxon>Pseudomonadati</taxon>
        <taxon>Pseudomonadota</taxon>
        <taxon>Gammaproteobacteria</taxon>
        <taxon>Enterobacterales</taxon>
        <taxon>Erwiniaceae</taxon>
        <taxon>Pantoea</taxon>
    </lineage>
</organism>